<dbReference type="InterPro" id="IPR050404">
    <property type="entry name" value="Heme-degrading_MO"/>
</dbReference>
<feature type="domain" description="ABM" evidence="1">
    <location>
        <begin position="65"/>
        <end position="155"/>
    </location>
</feature>
<dbReference type="InterPro" id="IPR007138">
    <property type="entry name" value="ABM_dom"/>
</dbReference>
<dbReference type="Pfam" id="PF03992">
    <property type="entry name" value="ABM"/>
    <property type="match status" value="1"/>
</dbReference>
<dbReference type="EMBL" id="BORP01000001">
    <property type="protein sequence ID" value="GIO25703.1"/>
    <property type="molecule type" value="Genomic_DNA"/>
</dbReference>
<organism evidence="2 3">
    <name type="scientific">Ornithinibacillus bavariensis</name>
    <dbReference type="NCBI Taxonomy" id="545502"/>
    <lineage>
        <taxon>Bacteria</taxon>
        <taxon>Bacillati</taxon>
        <taxon>Bacillota</taxon>
        <taxon>Bacilli</taxon>
        <taxon>Bacillales</taxon>
        <taxon>Bacillaceae</taxon>
        <taxon>Ornithinibacillus</taxon>
    </lineage>
</organism>
<name>A0A919X6D7_9BACI</name>
<dbReference type="PROSITE" id="PS51725">
    <property type="entry name" value="ABM"/>
    <property type="match status" value="1"/>
</dbReference>
<dbReference type="SUPFAM" id="SSF54909">
    <property type="entry name" value="Dimeric alpha+beta barrel"/>
    <property type="match status" value="1"/>
</dbReference>
<evidence type="ECO:0000313" key="3">
    <source>
        <dbReference type="Proteomes" id="UP000676917"/>
    </source>
</evidence>
<keyword evidence="3" id="KW-1185">Reference proteome</keyword>
<keyword evidence="2" id="KW-0560">Oxidoreductase</keyword>
<evidence type="ECO:0000313" key="2">
    <source>
        <dbReference type="EMBL" id="GIO25703.1"/>
    </source>
</evidence>
<comment type="caution">
    <text evidence="2">The sequence shown here is derived from an EMBL/GenBank/DDBJ whole genome shotgun (WGS) entry which is preliminary data.</text>
</comment>
<proteinExistence type="predicted"/>
<dbReference type="AlphaFoldDB" id="A0A919X6D7"/>
<evidence type="ECO:0000259" key="1">
    <source>
        <dbReference type="PROSITE" id="PS51725"/>
    </source>
</evidence>
<dbReference type="Proteomes" id="UP000676917">
    <property type="component" value="Unassembled WGS sequence"/>
</dbReference>
<dbReference type="PANTHER" id="PTHR34474">
    <property type="entry name" value="SIGNAL TRANSDUCTION PROTEIN TRAP"/>
    <property type="match status" value="1"/>
</dbReference>
<dbReference type="InterPro" id="IPR011008">
    <property type="entry name" value="Dimeric_a/b-barrel"/>
</dbReference>
<accession>A0A919X6D7</accession>
<reference evidence="2" key="1">
    <citation type="submission" date="2021-03" db="EMBL/GenBank/DDBJ databases">
        <title>Antimicrobial resistance genes in bacteria isolated from Japanese honey, and their potential for conferring macrolide and lincosamide resistance in the American foulbrood pathogen Paenibacillus larvae.</title>
        <authorList>
            <person name="Okamoto M."/>
            <person name="Kumagai M."/>
            <person name="Kanamori H."/>
            <person name="Takamatsu D."/>
        </authorList>
    </citation>
    <scope>NUCLEOTIDE SEQUENCE</scope>
    <source>
        <strain evidence="2">J43TS3</strain>
    </source>
</reference>
<protein>
    <submittedName>
        <fullName evidence="2">Heme-degrading monooxygenase HmoB</fullName>
    </submittedName>
</protein>
<keyword evidence="2" id="KW-0503">Monooxygenase</keyword>
<dbReference type="PANTHER" id="PTHR34474:SF2">
    <property type="entry name" value="SIGNAL TRANSDUCTION PROTEIN TRAP"/>
    <property type="match status" value="1"/>
</dbReference>
<dbReference type="RefSeq" id="WP_212919229.1">
    <property type="nucleotide sequence ID" value="NZ_BORP01000001.1"/>
</dbReference>
<dbReference type="Gene3D" id="3.30.70.100">
    <property type="match status" value="1"/>
</dbReference>
<gene>
    <name evidence="2" type="primary">hmoB</name>
    <name evidence="2" type="ORF">J43TS3_03140</name>
</gene>
<sequence>MNAYMTNGTVDFLKKIEEKYPSIRFHFMSGSVNDVAYYEGNKKLFVAGREYEIIIQTGEIRDKGYIVMNHIPVTDEGRPVFEDNFKKRKHVAEHYDGFQAFRLLKPRKGNTYVVLTQWQSKVSYEKWKNSTDFKKSHVNIKPPAYFADRPFVHTYNMIEKD</sequence>
<dbReference type="GO" id="GO:0004497">
    <property type="term" value="F:monooxygenase activity"/>
    <property type="evidence" value="ECO:0007669"/>
    <property type="project" value="UniProtKB-KW"/>
</dbReference>